<name>A0A4U3MQ34_9ACTN</name>
<dbReference type="InterPro" id="IPR000850">
    <property type="entry name" value="Adenylat/UMP-CMP_kin"/>
</dbReference>
<feature type="binding site" evidence="6">
    <location>
        <position position="150"/>
    </location>
    <ligand>
        <name>Zn(2+)</name>
        <dbReference type="ChEBI" id="CHEBI:29105"/>
        <note>structural</note>
    </ligand>
</feature>
<feature type="binding site" evidence="6">
    <location>
        <position position="199"/>
    </location>
    <ligand>
        <name>ATP</name>
        <dbReference type="ChEBI" id="CHEBI:30616"/>
    </ligand>
</feature>
<keyword evidence="4 6" id="KW-0418">Kinase</keyword>
<evidence type="ECO:0000256" key="3">
    <source>
        <dbReference type="ARBA" id="ARBA00022741"/>
    </source>
</evidence>
<comment type="caution">
    <text evidence="10">The sequence shown here is derived from an EMBL/GenBank/DDBJ whole genome shotgun (WGS) entry which is preliminary data.</text>
</comment>
<keyword evidence="6" id="KW-0479">Metal-binding</keyword>
<dbReference type="NCBIfam" id="NF001381">
    <property type="entry name" value="PRK00279.1-3"/>
    <property type="match status" value="1"/>
</dbReference>
<evidence type="ECO:0000256" key="5">
    <source>
        <dbReference type="ARBA" id="ARBA00022840"/>
    </source>
</evidence>
<dbReference type="AlphaFoldDB" id="A0A4U3MQ34"/>
<keyword evidence="11" id="KW-1185">Reference proteome</keyword>
<feature type="binding site" evidence="6">
    <location>
        <position position="160"/>
    </location>
    <ligand>
        <name>AMP</name>
        <dbReference type="ChEBI" id="CHEBI:456215"/>
    </ligand>
</feature>
<feature type="binding site" evidence="6">
    <location>
        <position position="171"/>
    </location>
    <ligand>
        <name>AMP</name>
        <dbReference type="ChEBI" id="CHEBI:456215"/>
    </ligand>
</feature>
<proteinExistence type="inferred from homology"/>
<reference evidence="10 11" key="1">
    <citation type="submission" date="2019-04" db="EMBL/GenBank/DDBJ databases">
        <title>Herbidospora sp. NEAU-GS14.nov., a novel actinomycete isolated from soil.</title>
        <authorList>
            <person name="Han L."/>
        </authorList>
    </citation>
    <scope>NUCLEOTIDE SEQUENCE [LARGE SCALE GENOMIC DNA]</scope>
    <source>
        <strain evidence="10 11">NEAU-GS14</strain>
    </source>
</reference>
<comment type="subcellular location">
    <subcellularLocation>
        <location evidence="6 8">Cytoplasm</location>
    </subcellularLocation>
</comment>
<feature type="binding site" evidence="6">
    <location>
        <position position="36"/>
    </location>
    <ligand>
        <name>AMP</name>
        <dbReference type="ChEBI" id="CHEBI:456215"/>
    </ligand>
</feature>
<keyword evidence="5 6" id="KW-0067">ATP-binding</keyword>
<comment type="caution">
    <text evidence="6">Lacks conserved residue(s) required for the propagation of feature annotation.</text>
</comment>
<comment type="subunit">
    <text evidence="6 8">Monomer.</text>
</comment>
<evidence type="ECO:0000256" key="2">
    <source>
        <dbReference type="ARBA" id="ARBA00022727"/>
    </source>
</evidence>
<dbReference type="GO" id="GO:0004017">
    <property type="term" value="F:AMP kinase activity"/>
    <property type="evidence" value="ECO:0007669"/>
    <property type="project" value="UniProtKB-UniRule"/>
</dbReference>
<dbReference type="InterPro" id="IPR027417">
    <property type="entry name" value="P-loop_NTPase"/>
</dbReference>
<evidence type="ECO:0000256" key="7">
    <source>
        <dbReference type="RuleBase" id="RU003330"/>
    </source>
</evidence>
<dbReference type="EMBL" id="SZQA01000002">
    <property type="protein sequence ID" value="TKK90989.1"/>
    <property type="molecule type" value="Genomic_DNA"/>
</dbReference>
<evidence type="ECO:0000259" key="9">
    <source>
        <dbReference type="Pfam" id="PF05191"/>
    </source>
</evidence>
<feature type="binding site" evidence="6">
    <location>
        <position position="31"/>
    </location>
    <ligand>
        <name>AMP</name>
        <dbReference type="ChEBI" id="CHEBI:456215"/>
    </ligand>
</feature>
<feature type="binding site" evidence="6">
    <location>
        <begin position="10"/>
        <end position="15"/>
    </location>
    <ligand>
        <name>ATP</name>
        <dbReference type="ChEBI" id="CHEBI:30616"/>
    </ligand>
</feature>
<evidence type="ECO:0000256" key="4">
    <source>
        <dbReference type="ARBA" id="ARBA00022777"/>
    </source>
</evidence>
<dbReference type="NCBIfam" id="NF001380">
    <property type="entry name" value="PRK00279.1-2"/>
    <property type="match status" value="1"/>
</dbReference>
<evidence type="ECO:0000313" key="10">
    <source>
        <dbReference type="EMBL" id="TKK90989.1"/>
    </source>
</evidence>
<feature type="binding site" evidence="6">
    <location>
        <begin position="85"/>
        <end position="88"/>
    </location>
    <ligand>
        <name>AMP</name>
        <dbReference type="ChEBI" id="CHEBI:456215"/>
    </ligand>
</feature>
<dbReference type="GO" id="GO:0005737">
    <property type="term" value="C:cytoplasm"/>
    <property type="evidence" value="ECO:0007669"/>
    <property type="project" value="UniProtKB-SubCell"/>
</dbReference>
<dbReference type="PROSITE" id="PS00113">
    <property type="entry name" value="ADENYLATE_KINASE"/>
    <property type="match status" value="1"/>
</dbReference>
<feature type="binding site" evidence="6">
    <location>
        <position position="130"/>
    </location>
    <ligand>
        <name>Zn(2+)</name>
        <dbReference type="ChEBI" id="CHEBI:29105"/>
        <note>structural</note>
    </ligand>
</feature>
<dbReference type="Pfam" id="PF00406">
    <property type="entry name" value="ADK"/>
    <property type="match status" value="1"/>
</dbReference>
<accession>A0A4U3MQ34</accession>
<keyword evidence="1 6" id="KW-0808">Transferase</keyword>
<dbReference type="Pfam" id="PF05191">
    <property type="entry name" value="ADK_lid"/>
    <property type="match status" value="1"/>
</dbReference>
<keyword evidence="3 6" id="KW-0547">Nucleotide-binding</keyword>
<keyword evidence="2 6" id="KW-0545">Nucleotide biosynthesis</keyword>
<gene>
    <name evidence="6" type="primary">adk</name>
    <name evidence="10" type="ORF">FDA94_04340</name>
</gene>
<feature type="binding site" evidence="6">
    <location>
        <begin position="57"/>
        <end position="59"/>
    </location>
    <ligand>
        <name>AMP</name>
        <dbReference type="ChEBI" id="CHEBI:456215"/>
    </ligand>
</feature>
<dbReference type="InterPro" id="IPR007862">
    <property type="entry name" value="Adenylate_kinase_lid-dom"/>
</dbReference>
<dbReference type="RefSeq" id="WP_137245697.1">
    <property type="nucleotide sequence ID" value="NZ_SZQA01000002.1"/>
</dbReference>
<sequence length="228" mass="24980">MRLVLVGPPGAGKGTQAQFIASHLSIPKISTGDIFRANVSGGTELGKLAKTYMDRGDLVPDEVTIAMVRGRLAEDDAQDGFLLDGFPRNVAQAEVLKKMLADLGSGLDLVLELVVDDDEVVRRLAGRRTCRSCGKVWHVDFDPPKKEGVCDACGGELFQRDDDREETIRHRLEVYQEQTSPLINFYADEGILRGVDATGPVEEVTGRAMGELRKFNHEHVDDAEGDES</sequence>
<dbReference type="PRINTS" id="PR00094">
    <property type="entry name" value="ADENYLTKNASE"/>
</dbReference>
<dbReference type="OrthoDB" id="9805030at2"/>
<dbReference type="Gene3D" id="3.40.50.300">
    <property type="entry name" value="P-loop containing nucleotide triphosphate hydrolases"/>
    <property type="match status" value="1"/>
</dbReference>
<dbReference type="InterPro" id="IPR006259">
    <property type="entry name" value="Adenyl_kin_sub"/>
</dbReference>
<dbReference type="EC" id="2.7.4.3" evidence="6 8"/>
<comment type="catalytic activity">
    <reaction evidence="6 8">
        <text>AMP + ATP = 2 ADP</text>
        <dbReference type="Rhea" id="RHEA:12973"/>
        <dbReference type="ChEBI" id="CHEBI:30616"/>
        <dbReference type="ChEBI" id="CHEBI:456215"/>
        <dbReference type="ChEBI" id="CHEBI:456216"/>
        <dbReference type="EC" id="2.7.4.3"/>
    </reaction>
</comment>
<dbReference type="NCBIfam" id="TIGR01351">
    <property type="entry name" value="adk"/>
    <property type="match status" value="1"/>
</dbReference>
<evidence type="ECO:0000256" key="6">
    <source>
        <dbReference type="HAMAP-Rule" id="MF_00235"/>
    </source>
</evidence>
<dbReference type="InterPro" id="IPR033690">
    <property type="entry name" value="Adenylat_kinase_CS"/>
</dbReference>
<dbReference type="FunFam" id="3.40.50.300:FF:000106">
    <property type="entry name" value="Adenylate kinase mitochondrial"/>
    <property type="match status" value="1"/>
</dbReference>
<dbReference type="GO" id="GO:0044209">
    <property type="term" value="P:AMP salvage"/>
    <property type="evidence" value="ECO:0007669"/>
    <property type="project" value="UniProtKB-UniRule"/>
</dbReference>
<protein>
    <recommendedName>
        <fullName evidence="6 8">Adenylate kinase</fullName>
        <shortName evidence="6">AK</shortName>
        <ecNumber evidence="6 8">2.7.4.3</ecNumber>
    </recommendedName>
    <alternativeName>
        <fullName evidence="6">ATP-AMP transphosphorylase</fullName>
    </alternativeName>
    <alternativeName>
        <fullName evidence="6">ATP:AMP phosphotransferase</fullName>
    </alternativeName>
    <alternativeName>
        <fullName evidence="6">Adenylate monophosphate kinase</fullName>
    </alternativeName>
</protein>
<feature type="binding site" evidence="6">
    <location>
        <position position="133"/>
    </location>
    <ligand>
        <name>Zn(2+)</name>
        <dbReference type="ChEBI" id="CHEBI:29105"/>
        <note>structural</note>
    </ligand>
</feature>
<keyword evidence="6" id="KW-0862">Zinc</keyword>
<dbReference type="PANTHER" id="PTHR23359">
    <property type="entry name" value="NUCLEOTIDE KINASE"/>
    <property type="match status" value="1"/>
</dbReference>
<feature type="binding site" evidence="6">
    <location>
        <position position="127"/>
    </location>
    <ligand>
        <name>ATP</name>
        <dbReference type="ChEBI" id="CHEBI:30616"/>
    </ligand>
</feature>
<dbReference type="NCBIfam" id="NF011100">
    <property type="entry name" value="PRK14527.1"/>
    <property type="match status" value="1"/>
</dbReference>
<comment type="domain">
    <text evidence="6">Consists of three domains, a large central CORE domain and two small peripheral domains, NMPbind and LID, which undergo movements during catalysis. The LID domain closes over the site of phosphoryl transfer upon ATP binding. Assembling and dissambling the active center during each catalytic cycle provides an effective means to prevent ATP hydrolysis. Some bacteria have evolved a zinc-coordinating structure that stabilizes the LID domain.</text>
</comment>
<dbReference type="CDD" id="cd01428">
    <property type="entry name" value="ADK"/>
    <property type="match status" value="1"/>
</dbReference>
<dbReference type="Proteomes" id="UP000308705">
    <property type="component" value="Unassembled WGS sequence"/>
</dbReference>
<comment type="function">
    <text evidence="6">Catalyzes the reversible transfer of the terminal phosphate group between ATP and AMP. Plays an important role in cellular energy homeostasis and in adenine nucleotide metabolism.</text>
</comment>
<dbReference type="SUPFAM" id="SSF52540">
    <property type="entry name" value="P-loop containing nucleoside triphosphate hydrolases"/>
    <property type="match status" value="1"/>
</dbReference>
<feature type="region of interest" description="NMP" evidence="6">
    <location>
        <begin position="30"/>
        <end position="59"/>
    </location>
</feature>
<evidence type="ECO:0000256" key="8">
    <source>
        <dbReference type="RuleBase" id="RU003331"/>
    </source>
</evidence>
<feature type="binding site" evidence="6">
    <location>
        <position position="153"/>
    </location>
    <ligand>
        <name>Zn(2+)</name>
        <dbReference type="ChEBI" id="CHEBI:29105"/>
        <note>structural</note>
    </ligand>
</feature>
<evidence type="ECO:0000313" key="11">
    <source>
        <dbReference type="Proteomes" id="UP000308705"/>
    </source>
</evidence>
<feature type="binding site" evidence="6">
    <location>
        <position position="92"/>
    </location>
    <ligand>
        <name>AMP</name>
        <dbReference type="ChEBI" id="CHEBI:456215"/>
    </ligand>
</feature>
<dbReference type="HAMAP" id="MF_00235">
    <property type="entry name" value="Adenylate_kinase_Adk"/>
    <property type="match status" value="1"/>
</dbReference>
<evidence type="ECO:0000256" key="1">
    <source>
        <dbReference type="ARBA" id="ARBA00022679"/>
    </source>
</evidence>
<comment type="pathway">
    <text evidence="6">Purine metabolism; AMP biosynthesis via salvage pathway; AMP from ADP: step 1/1.</text>
</comment>
<comment type="similarity">
    <text evidence="6 7">Belongs to the adenylate kinase family.</text>
</comment>
<feature type="region of interest" description="LID" evidence="6">
    <location>
        <begin position="126"/>
        <end position="163"/>
    </location>
</feature>
<keyword evidence="6" id="KW-0963">Cytoplasm</keyword>
<feature type="domain" description="Adenylate kinase active site lid" evidence="9">
    <location>
        <begin position="127"/>
        <end position="162"/>
    </location>
</feature>
<dbReference type="UniPathway" id="UPA00588">
    <property type="reaction ID" value="UER00649"/>
</dbReference>
<dbReference type="GO" id="GO:0005524">
    <property type="term" value="F:ATP binding"/>
    <property type="evidence" value="ECO:0007669"/>
    <property type="project" value="UniProtKB-UniRule"/>
</dbReference>
<organism evidence="10 11">
    <name type="scientific">Herbidospora galbida</name>
    <dbReference type="NCBI Taxonomy" id="2575442"/>
    <lineage>
        <taxon>Bacteria</taxon>
        <taxon>Bacillati</taxon>
        <taxon>Actinomycetota</taxon>
        <taxon>Actinomycetes</taxon>
        <taxon>Streptosporangiales</taxon>
        <taxon>Streptosporangiaceae</taxon>
        <taxon>Herbidospora</taxon>
    </lineage>
</organism>
<dbReference type="GO" id="GO:0008270">
    <property type="term" value="F:zinc ion binding"/>
    <property type="evidence" value="ECO:0007669"/>
    <property type="project" value="UniProtKB-UniRule"/>
</dbReference>